<dbReference type="SUPFAM" id="SSF56317">
    <property type="entry name" value="Carbon-nitrogen hydrolase"/>
    <property type="match status" value="1"/>
</dbReference>
<feature type="domain" description="CN hydrolase" evidence="2">
    <location>
        <begin position="183"/>
        <end position="378"/>
    </location>
</feature>
<evidence type="ECO:0000313" key="3">
    <source>
        <dbReference type="EMBL" id="UFW92256.1"/>
    </source>
</evidence>
<keyword evidence="1" id="KW-0472">Membrane</keyword>
<dbReference type="EMBL" id="CP088103">
    <property type="protein sequence ID" value="UFW92256.1"/>
    <property type="molecule type" value="Genomic_DNA"/>
</dbReference>
<dbReference type="Proteomes" id="UP001430990">
    <property type="component" value="Plasmid pCC829_3"/>
</dbReference>
<feature type="transmembrane region" description="Helical" evidence="1">
    <location>
        <begin position="151"/>
        <end position="171"/>
    </location>
</feature>
<feature type="transmembrane region" description="Helical" evidence="1">
    <location>
        <begin position="124"/>
        <end position="144"/>
    </location>
</feature>
<evidence type="ECO:0000256" key="1">
    <source>
        <dbReference type="SAM" id="Phobius"/>
    </source>
</evidence>
<organism evidence="3 4">
    <name type="scientific">Bradyrhizobium barranii</name>
    <dbReference type="NCBI Taxonomy" id="2992140"/>
    <lineage>
        <taxon>Bacteria</taxon>
        <taxon>Pseudomonadati</taxon>
        <taxon>Pseudomonadota</taxon>
        <taxon>Alphaproteobacteria</taxon>
        <taxon>Hyphomicrobiales</taxon>
        <taxon>Nitrobacteraceae</taxon>
        <taxon>Bradyrhizobium</taxon>
    </lineage>
</organism>
<dbReference type="Pfam" id="PF00795">
    <property type="entry name" value="CN_hydrolase"/>
    <property type="match status" value="2"/>
</dbReference>
<dbReference type="RefSeq" id="WP_231146041.1">
    <property type="nucleotide sequence ID" value="NZ_CP088103.1"/>
</dbReference>
<keyword evidence="3" id="KW-0614">Plasmid</keyword>
<sequence length="378" mass="39926">MVAAAAAVGAIAWCGHALALPLACAFPMLWALARSRVISAGVSAAYVLAASHGLPQGVVNFYGTDLGVGIALWIGAAAVFVLVHAVLWHRRPGRERALRFGCAAILMSVPPLGIVGWAQPITAAGVLFPGWGWWGLGTTAAILLTMTSGKWPIAAVVAAGFWIGSAAHWTAPAQPAGWAGLNTELGSALGRSPDLDQAQALLQRVREAAGAGAQIVVLPESAAGLWTPTTSGFWMEGLRGTDITVIAGAVIVDRESYDNVMMEISAGRTRRLYGERMPVPVSMWQPWLAWTGQGGGARATFFGNPVVESAGRRVAPLICYEQLLIWPVLQSMLHAPDVLVAIGNDWWAARTNVVAIQRASTEAWARLFGLRLVLAFNS</sequence>
<gene>
    <name evidence="3" type="ORF">BjapCC829_49985</name>
</gene>
<geneLocation type="plasmid" evidence="3 4">
    <name>pCC829_3</name>
</geneLocation>
<keyword evidence="1" id="KW-0812">Transmembrane</keyword>
<dbReference type="InterPro" id="IPR003010">
    <property type="entry name" value="C-N_Hydrolase"/>
</dbReference>
<dbReference type="NCBIfam" id="NF010398">
    <property type="entry name" value="PRK13825.1-2"/>
    <property type="match status" value="1"/>
</dbReference>
<dbReference type="InterPro" id="IPR036526">
    <property type="entry name" value="C-N_Hydrolase_sf"/>
</dbReference>
<keyword evidence="1" id="KW-1133">Transmembrane helix</keyword>
<dbReference type="Gene3D" id="3.60.110.10">
    <property type="entry name" value="Carbon-nitrogen hydrolase"/>
    <property type="match status" value="1"/>
</dbReference>
<name>A0ABY3R1X7_9BRAD</name>
<accession>A0ABY3R1X7</accession>
<keyword evidence="4" id="KW-1185">Reference proteome</keyword>
<evidence type="ECO:0000259" key="2">
    <source>
        <dbReference type="PROSITE" id="PS50263"/>
    </source>
</evidence>
<dbReference type="PROSITE" id="PS50263">
    <property type="entry name" value="CN_HYDROLASE"/>
    <property type="match status" value="1"/>
</dbReference>
<feature type="transmembrane region" description="Helical" evidence="1">
    <location>
        <begin position="70"/>
        <end position="88"/>
    </location>
</feature>
<proteinExistence type="predicted"/>
<feature type="transmembrane region" description="Helical" evidence="1">
    <location>
        <begin position="100"/>
        <end position="118"/>
    </location>
</feature>
<evidence type="ECO:0000313" key="4">
    <source>
        <dbReference type="Proteomes" id="UP001430990"/>
    </source>
</evidence>
<reference evidence="3" key="1">
    <citation type="submission" date="2021-11" db="EMBL/GenBank/DDBJ databases">
        <title>Australian commercial rhizobial inoculants.</title>
        <authorList>
            <person name="Kohlmeier M.G."/>
            <person name="O'Hara G.W."/>
            <person name="Colombi E."/>
            <person name="Ramsay J.P."/>
            <person name="Terpolilli J."/>
        </authorList>
    </citation>
    <scope>NUCLEOTIDE SEQUENCE</scope>
    <source>
        <strain evidence="3">CC829</strain>
        <plasmid evidence="3">pCC829_3</plasmid>
    </source>
</reference>
<protein>
    <submittedName>
        <fullName evidence="3">Conjugal transfer protein TraB</fullName>
    </submittedName>
</protein>